<organism evidence="1 2">
    <name type="scientific">Syphacia muris</name>
    <dbReference type="NCBI Taxonomy" id="451379"/>
    <lineage>
        <taxon>Eukaryota</taxon>
        <taxon>Metazoa</taxon>
        <taxon>Ecdysozoa</taxon>
        <taxon>Nematoda</taxon>
        <taxon>Chromadorea</taxon>
        <taxon>Rhabditida</taxon>
        <taxon>Spirurina</taxon>
        <taxon>Oxyuridomorpha</taxon>
        <taxon>Oxyuroidea</taxon>
        <taxon>Oxyuridae</taxon>
        <taxon>Syphacia</taxon>
    </lineage>
</organism>
<evidence type="ECO:0000313" key="1">
    <source>
        <dbReference type="Proteomes" id="UP000046393"/>
    </source>
</evidence>
<dbReference type="WBParaSite" id="SMUV_0000441401-mRNA-1">
    <property type="protein sequence ID" value="SMUV_0000441401-mRNA-1"/>
    <property type="gene ID" value="SMUV_0000441401"/>
</dbReference>
<reference evidence="2" key="1">
    <citation type="submission" date="2017-02" db="UniProtKB">
        <authorList>
            <consortium name="WormBaseParasite"/>
        </authorList>
    </citation>
    <scope>IDENTIFICATION</scope>
</reference>
<sequence>MKITVLSCLSGTNNRYVSKQCSSGSVGNIDFMCQKFTCEGGRSPFVLRTCANSKVGCLAGPAICKISGGIGSCSRCASDNCNK</sequence>
<evidence type="ECO:0000313" key="2">
    <source>
        <dbReference type="WBParaSite" id="SMUV_0000441401-mRNA-1"/>
    </source>
</evidence>
<protein>
    <submittedName>
        <fullName evidence="2">Uncharacterized protein</fullName>
    </submittedName>
</protein>
<accession>A0A0N5AJ00</accession>
<name>A0A0N5AJ00_9BILA</name>
<proteinExistence type="predicted"/>
<keyword evidence="1" id="KW-1185">Reference proteome</keyword>
<dbReference type="Proteomes" id="UP000046393">
    <property type="component" value="Unplaced"/>
</dbReference>
<dbReference type="AlphaFoldDB" id="A0A0N5AJ00"/>